<accession>A0A2P2R437</accession>
<proteinExistence type="predicted"/>
<organism evidence="1">
    <name type="scientific">Rhizophora mucronata</name>
    <name type="common">Asiatic mangrove</name>
    <dbReference type="NCBI Taxonomy" id="61149"/>
    <lineage>
        <taxon>Eukaryota</taxon>
        <taxon>Viridiplantae</taxon>
        <taxon>Streptophyta</taxon>
        <taxon>Embryophyta</taxon>
        <taxon>Tracheophyta</taxon>
        <taxon>Spermatophyta</taxon>
        <taxon>Magnoliopsida</taxon>
        <taxon>eudicotyledons</taxon>
        <taxon>Gunneridae</taxon>
        <taxon>Pentapetalae</taxon>
        <taxon>rosids</taxon>
        <taxon>fabids</taxon>
        <taxon>Malpighiales</taxon>
        <taxon>Rhizophoraceae</taxon>
        <taxon>Rhizophora</taxon>
    </lineage>
</organism>
<protein>
    <submittedName>
        <fullName evidence="1">Uncharacterized protein</fullName>
    </submittedName>
</protein>
<dbReference type="EMBL" id="GGEC01093568">
    <property type="protein sequence ID" value="MBX74052.1"/>
    <property type="molecule type" value="Transcribed_RNA"/>
</dbReference>
<reference evidence="1" key="1">
    <citation type="submission" date="2018-02" db="EMBL/GenBank/DDBJ databases">
        <title>Rhizophora mucronata_Transcriptome.</title>
        <authorList>
            <person name="Meera S.P."/>
            <person name="Sreeshan A."/>
            <person name="Augustine A."/>
        </authorList>
    </citation>
    <scope>NUCLEOTIDE SEQUENCE</scope>
    <source>
        <tissue evidence="1">Leaf</tissue>
    </source>
</reference>
<sequence length="11" mass="1496">MYHRFKEKQKT</sequence>
<name>A0A2P2R437_RHIMU</name>
<evidence type="ECO:0000313" key="1">
    <source>
        <dbReference type="EMBL" id="MBX74052.1"/>
    </source>
</evidence>